<dbReference type="GO" id="GO:0045493">
    <property type="term" value="P:xylan catabolic process"/>
    <property type="evidence" value="ECO:0007669"/>
    <property type="project" value="UniProtKB-KW"/>
</dbReference>
<evidence type="ECO:0000256" key="2">
    <source>
        <dbReference type="ARBA" id="ARBA00022801"/>
    </source>
</evidence>
<evidence type="ECO:0000259" key="8">
    <source>
        <dbReference type="PROSITE" id="PS51760"/>
    </source>
</evidence>
<keyword evidence="4 6" id="KW-0326">Glycosidase</keyword>
<name>A0A7V4XTB1_9BACT</name>
<proteinExistence type="inferred from homology"/>
<comment type="similarity">
    <text evidence="6">Belongs to the glycosyl hydrolase 10 (cellulase F) family.</text>
</comment>
<evidence type="ECO:0000256" key="1">
    <source>
        <dbReference type="ARBA" id="ARBA00022737"/>
    </source>
</evidence>
<feature type="region of interest" description="Disordered" evidence="7">
    <location>
        <begin position="353"/>
        <end position="384"/>
    </location>
</feature>
<dbReference type="Pfam" id="PF02018">
    <property type="entry name" value="CBM_4_9"/>
    <property type="match status" value="3"/>
</dbReference>
<dbReference type="InterPro" id="IPR017853">
    <property type="entry name" value="GH"/>
</dbReference>
<evidence type="ECO:0000256" key="5">
    <source>
        <dbReference type="ARBA" id="ARBA00023326"/>
    </source>
</evidence>
<dbReference type="PRINTS" id="PR00134">
    <property type="entry name" value="GLHYDRLASE10"/>
</dbReference>
<dbReference type="Pfam" id="PF00331">
    <property type="entry name" value="Glyco_hydro_10"/>
    <property type="match status" value="1"/>
</dbReference>
<dbReference type="InterPro" id="IPR044846">
    <property type="entry name" value="GH10"/>
</dbReference>
<organism evidence="9">
    <name type="scientific">Acidobacterium capsulatum</name>
    <dbReference type="NCBI Taxonomy" id="33075"/>
    <lineage>
        <taxon>Bacteria</taxon>
        <taxon>Pseudomonadati</taxon>
        <taxon>Acidobacteriota</taxon>
        <taxon>Terriglobia</taxon>
        <taxon>Terriglobales</taxon>
        <taxon>Acidobacteriaceae</taxon>
        <taxon>Acidobacterium</taxon>
    </lineage>
</organism>
<feature type="region of interest" description="Disordered" evidence="7">
    <location>
        <begin position="985"/>
        <end position="1014"/>
    </location>
</feature>
<evidence type="ECO:0000313" key="9">
    <source>
        <dbReference type="EMBL" id="HGY94495.1"/>
    </source>
</evidence>
<feature type="domain" description="GH10" evidence="8">
    <location>
        <begin position="532"/>
        <end position="867"/>
    </location>
</feature>
<evidence type="ECO:0000256" key="6">
    <source>
        <dbReference type="RuleBase" id="RU361174"/>
    </source>
</evidence>
<evidence type="ECO:0000256" key="4">
    <source>
        <dbReference type="ARBA" id="ARBA00023295"/>
    </source>
</evidence>
<dbReference type="EC" id="3.2.1.8" evidence="6"/>
<dbReference type="SUPFAM" id="SSF49785">
    <property type="entry name" value="Galactose-binding domain-like"/>
    <property type="match status" value="3"/>
</dbReference>
<dbReference type="EMBL" id="DTKL01000043">
    <property type="protein sequence ID" value="HGY94495.1"/>
    <property type="molecule type" value="Genomic_DNA"/>
</dbReference>
<comment type="caution">
    <text evidence="9">The sequence shown here is derived from an EMBL/GenBank/DDBJ whole genome shotgun (WGS) entry which is preliminary data.</text>
</comment>
<dbReference type="InterPro" id="IPR001000">
    <property type="entry name" value="GH10_dom"/>
</dbReference>
<dbReference type="SMART" id="SM00633">
    <property type="entry name" value="Glyco_10"/>
    <property type="match status" value="1"/>
</dbReference>
<keyword evidence="5 6" id="KW-0624">Polysaccharide degradation</keyword>
<dbReference type="PANTHER" id="PTHR31490:SF90">
    <property type="entry name" value="ENDO-1,4-BETA-XYLANASE A"/>
    <property type="match status" value="1"/>
</dbReference>
<keyword evidence="1" id="KW-0677">Repeat</keyword>
<comment type="catalytic activity">
    <reaction evidence="6">
        <text>Endohydrolysis of (1-&gt;4)-beta-D-xylosidic linkages in xylans.</text>
        <dbReference type="EC" id="3.2.1.8"/>
    </reaction>
</comment>
<sequence>MHLPPALRRLFSAHALPKTAFLLALAVFVFCPARLSAQTASTIYSFENSTDGWTSFNGASTPISSNAASYDGSYSLLTTTGSTGAGGPSISLNSVLLPGATYTITGYVKLTSGESAANANFTIARTDPSCSGGTCYDTIGAYQVAVNSSGWAQIGGSYTVSATETGLTLYAQLVGATSAQSFYLDDVVITETAPPPGGTPVASYNFSDGGLDGWTPFGAATLTNATSPVADPAGNAHSLLVSNRTAAYMGPSLNVLNINGVQAGATYQVTAYVLLAQPDSSNPTVSFSTQNINCANTSGSYASSSPSAALSNTAWTKVTGTFSYSNLPGPPTSLLLYLQSSSATDSFYLSDVTISEISPPPPDPSQQDNSGITSTFEDGTDGWTGRAGSTVAVSTAAAHSGAQSLLVTGRTANYDGPQISVSDKTYPGSVYNISVWVKLVPTDNSTHIINMSLQTTLSGNTSYPSITAYPGVSIPADGNWHQINVMGYTMANSYDPGQAYLYLQTVPSSGTDTVSFYIDDFQLTYVPPPTIQTDIPSIDQTFANYFPVGAEIDTTDLSGPHAQLLEKHFASITPGNDLKWSSVEPSFESYNYTNADNEVGLAVCHHLLVRGQNLVWATGQQTPSYAYGDGTNSAANQALVTQYIQQHIQSEVQHFGNKVYAWDVVNEPIDPSQPDCLAHGPFYKVLGPGYIAVALRAARQYAPAGTELFINDYSLSDPAKLACLVKVVRQLRDQGVPLDGIGHEMHNSINYPSPQAMATSINTIAEDFPGLKQQVTELDESVYNAGDITSNYGNNIPPSVLAEQGWLYEQYFDLFRREKDKLQAVTLWGMADDDTWLDGFPVTRTDYPLPFDMNLQAKPAYWGMVDASQLPGYGLHVSLTSEQGPRHARVFTFTAKNGDVGTAYATQLEGLTFHQAEGRTCSPTITSPSFPISLGDIPASGTATATVTVDFAHCGPFARFVVKLPWSSSVYHTGQFRDYIEVRDDHDHHGDHHGPAGHEDHDHGDSHHHDHDRR</sequence>
<keyword evidence="3 6" id="KW-0119">Carbohydrate metabolism</keyword>
<dbReference type="Gene3D" id="2.60.120.260">
    <property type="entry name" value="Galactose-binding domain-like"/>
    <property type="match status" value="3"/>
</dbReference>
<dbReference type="GO" id="GO:0031176">
    <property type="term" value="F:endo-1,4-beta-xylanase activity"/>
    <property type="evidence" value="ECO:0007669"/>
    <property type="project" value="UniProtKB-EC"/>
</dbReference>
<dbReference type="Gene3D" id="3.20.20.80">
    <property type="entry name" value="Glycosidases"/>
    <property type="match status" value="1"/>
</dbReference>
<dbReference type="PANTHER" id="PTHR31490">
    <property type="entry name" value="GLYCOSYL HYDROLASE"/>
    <property type="match status" value="1"/>
</dbReference>
<gene>
    <name evidence="9" type="ORF">ENW50_07410</name>
</gene>
<dbReference type="InterPro" id="IPR008979">
    <property type="entry name" value="Galactose-bd-like_sf"/>
</dbReference>
<dbReference type="AlphaFoldDB" id="A0A7V4XTB1"/>
<evidence type="ECO:0000256" key="7">
    <source>
        <dbReference type="SAM" id="MobiDB-lite"/>
    </source>
</evidence>
<accession>A0A7V4XTB1</accession>
<evidence type="ECO:0000256" key="3">
    <source>
        <dbReference type="ARBA" id="ARBA00023277"/>
    </source>
</evidence>
<keyword evidence="2 6" id="KW-0378">Hydrolase</keyword>
<dbReference type="PROSITE" id="PS51760">
    <property type="entry name" value="GH10_2"/>
    <property type="match status" value="1"/>
</dbReference>
<dbReference type="InterPro" id="IPR003305">
    <property type="entry name" value="CenC_carb-bd"/>
</dbReference>
<protein>
    <recommendedName>
        <fullName evidence="6">Beta-xylanase</fullName>
        <ecNumber evidence="6">3.2.1.8</ecNumber>
    </recommendedName>
</protein>
<reference evidence="9" key="1">
    <citation type="journal article" date="2020" name="mSystems">
        <title>Genome- and Community-Level Interaction Insights into Carbon Utilization and Element Cycling Functions of Hydrothermarchaeota in Hydrothermal Sediment.</title>
        <authorList>
            <person name="Zhou Z."/>
            <person name="Liu Y."/>
            <person name="Xu W."/>
            <person name="Pan J."/>
            <person name="Luo Z.H."/>
            <person name="Li M."/>
        </authorList>
    </citation>
    <scope>NUCLEOTIDE SEQUENCE [LARGE SCALE GENOMIC DNA]</scope>
    <source>
        <strain evidence="9">SpSt-855</strain>
    </source>
</reference>
<dbReference type="SUPFAM" id="SSF51445">
    <property type="entry name" value="(Trans)glycosidases"/>
    <property type="match status" value="1"/>
</dbReference>